<protein>
    <submittedName>
        <fullName evidence="6">Uncharacterized protein</fullName>
    </submittedName>
</protein>
<evidence type="ECO:0000313" key="6">
    <source>
        <dbReference type="EMBL" id="KAK7831451.1"/>
    </source>
</evidence>
<feature type="region of interest" description="Disordered" evidence="5">
    <location>
        <begin position="30"/>
        <end position="164"/>
    </location>
</feature>
<keyword evidence="7" id="KW-1185">Reference proteome</keyword>
<organism evidence="6 7">
    <name type="scientific">Quercus suber</name>
    <name type="common">Cork oak</name>
    <dbReference type="NCBI Taxonomy" id="58331"/>
    <lineage>
        <taxon>Eukaryota</taxon>
        <taxon>Viridiplantae</taxon>
        <taxon>Streptophyta</taxon>
        <taxon>Embryophyta</taxon>
        <taxon>Tracheophyta</taxon>
        <taxon>Spermatophyta</taxon>
        <taxon>Magnoliopsida</taxon>
        <taxon>eudicotyledons</taxon>
        <taxon>Gunneridae</taxon>
        <taxon>Pentapetalae</taxon>
        <taxon>rosids</taxon>
        <taxon>fabids</taxon>
        <taxon>Fagales</taxon>
        <taxon>Fagaceae</taxon>
        <taxon>Quercus</taxon>
    </lineage>
</organism>
<dbReference type="GO" id="GO:0006281">
    <property type="term" value="P:DNA repair"/>
    <property type="evidence" value="ECO:0007669"/>
    <property type="project" value="UniProtKB-KW"/>
</dbReference>
<gene>
    <name evidence="6" type="ORF">CFP56_027429</name>
</gene>
<comment type="caution">
    <text evidence="6">The sequence shown here is derived from an EMBL/GenBank/DDBJ whole genome shotgun (WGS) entry which is preliminary data.</text>
</comment>
<accession>A0AAW0JZ14</accession>
<keyword evidence="4" id="KW-0539">Nucleus</keyword>
<feature type="compositionally biased region" description="Basic and acidic residues" evidence="5">
    <location>
        <begin position="74"/>
        <end position="83"/>
    </location>
</feature>
<evidence type="ECO:0000313" key="7">
    <source>
        <dbReference type="Proteomes" id="UP000237347"/>
    </source>
</evidence>
<dbReference type="EMBL" id="PKMF04000444">
    <property type="protein sequence ID" value="KAK7831451.1"/>
    <property type="molecule type" value="Genomic_DNA"/>
</dbReference>
<dbReference type="GO" id="GO:0007064">
    <property type="term" value="P:mitotic sister chromatid cohesion"/>
    <property type="evidence" value="ECO:0007669"/>
    <property type="project" value="InterPro"/>
</dbReference>
<evidence type="ECO:0000256" key="4">
    <source>
        <dbReference type="ARBA" id="ARBA00023242"/>
    </source>
</evidence>
<proteinExistence type="predicted"/>
<dbReference type="Gene3D" id="2.30.30.140">
    <property type="match status" value="1"/>
</dbReference>
<keyword evidence="2" id="KW-0227">DNA damage</keyword>
<evidence type="ECO:0000256" key="2">
    <source>
        <dbReference type="ARBA" id="ARBA00022763"/>
    </source>
</evidence>
<dbReference type="PANTHER" id="PTHR12663:SF69">
    <property type="entry name" value="SISTER CHROMATID COHESION PROTEIN PDS5 HOMOLOG E"/>
    <property type="match status" value="1"/>
</dbReference>
<dbReference type="Proteomes" id="UP000237347">
    <property type="component" value="Unassembled WGS sequence"/>
</dbReference>
<keyword evidence="3" id="KW-0234">DNA repair</keyword>
<dbReference type="InterPro" id="IPR039776">
    <property type="entry name" value="Pds5"/>
</dbReference>
<sequence length="164" mass="18048">MRNRKFYEGVVHSYDSVKKKHQVLYTDGDEEILNLKKERWEPIVDDVLPEGGQETDLPKADASSDMPNKRRGKTKSESAKQEKPNSSSKMSGTSANMSKVDSAKSGGNSADDQEPDNPIIVYECANNPSRTVEGSKDVGHQKSTGKSSIERLKSGNSMKPKGFL</sequence>
<dbReference type="GO" id="GO:0000785">
    <property type="term" value="C:chromatin"/>
    <property type="evidence" value="ECO:0007669"/>
    <property type="project" value="TreeGrafter"/>
</dbReference>
<dbReference type="AlphaFoldDB" id="A0AAW0JZ14"/>
<feature type="compositionally biased region" description="Basic and acidic residues" evidence="5">
    <location>
        <begin position="33"/>
        <end position="42"/>
    </location>
</feature>
<evidence type="ECO:0000256" key="1">
    <source>
        <dbReference type="ARBA" id="ARBA00004123"/>
    </source>
</evidence>
<dbReference type="PANTHER" id="PTHR12663">
    <property type="entry name" value="ANDROGEN INDUCED INHIBITOR OF PROLIFERATION AS3 / PDS5-RELATED"/>
    <property type="match status" value="1"/>
</dbReference>
<feature type="compositionally biased region" description="Polar residues" evidence="5">
    <location>
        <begin position="84"/>
        <end position="110"/>
    </location>
</feature>
<reference evidence="6 7" key="1">
    <citation type="journal article" date="2018" name="Sci. Data">
        <title>The draft genome sequence of cork oak.</title>
        <authorList>
            <person name="Ramos A.M."/>
            <person name="Usie A."/>
            <person name="Barbosa P."/>
            <person name="Barros P.M."/>
            <person name="Capote T."/>
            <person name="Chaves I."/>
            <person name="Simoes F."/>
            <person name="Abreu I."/>
            <person name="Carrasquinho I."/>
            <person name="Faro C."/>
            <person name="Guimaraes J.B."/>
            <person name="Mendonca D."/>
            <person name="Nobrega F."/>
            <person name="Rodrigues L."/>
            <person name="Saibo N.J.M."/>
            <person name="Varela M.C."/>
            <person name="Egas C."/>
            <person name="Matos J."/>
            <person name="Miguel C.M."/>
            <person name="Oliveira M.M."/>
            <person name="Ricardo C.P."/>
            <person name="Goncalves S."/>
        </authorList>
    </citation>
    <scope>NUCLEOTIDE SEQUENCE [LARGE SCALE GENOMIC DNA]</scope>
    <source>
        <strain evidence="7">cv. HL8</strain>
    </source>
</reference>
<evidence type="ECO:0000256" key="5">
    <source>
        <dbReference type="SAM" id="MobiDB-lite"/>
    </source>
</evidence>
<comment type="subcellular location">
    <subcellularLocation>
        <location evidence="1">Nucleus</location>
    </subcellularLocation>
</comment>
<evidence type="ECO:0000256" key="3">
    <source>
        <dbReference type="ARBA" id="ARBA00023204"/>
    </source>
</evidence>
<name>A0AAW0JZ14_QUESU</name>
<dbReference type="GO" id="GO:0005634">
    <property type="term" value="C:nucleus"/>
    <property type="evidence" value="ECO:0007669"/>
    <property type="project" value="UniProtKB-SubCell"/>
</dbReference>
<dbReference type="CDD" id="cd20404">
    <property type="entry name" value="Tudor_Agenet_AtEML-like"/>
    <property type="match status" value="1"/>
</dbReference>